<protein>
    <recommendedName>
        <fullName evidence="4">DUF927 domain-containing protein</fullName>
    </recommendedName>
</protein>
<name>A0ABX2Y9F7_9CELL</name>
<evidence type="ECO:0000313" key="2">
    <source>
        <dbReference type="EMBL" id="OCI32857.1"/>
    </source>
</evidence>
<gene>
    <name evidence="2" type="ORF">OERS_04490</name>
</gene>
<accession>A0ABX2Y9F7</accession>
<reference evidence="2 3" key="1">
    <citation type="submission" date="2016-06" db="EMBL/GenBank/DDBJ databases">
        <title>Genome sequence of Oerskovia enterophila DSM 43852.</title>
        <authorList>
            <person name="Poehlein A."/>
            <person name="Jag V."/>
            <person name="Bengelsdorf F.R."/>
            <person name="Daniel R."/>
            <person name="Duerre P."/>
        </authorList>
    </citation>
    <scope>NUCLEOTIDE SEQUENCE [LARGE SCALE GENOMIC DNA]</scope>
    <source>
        <strain evidence="2 3">DSM 43852</strain>
    </source>
</reference>
<proteinExistence type="predicted"/>
<evidence type="ECO:0008006" key="4">
    <source>
        <dbReference type="Google" id="ProtNLM"/>
    </source>
</evidence>
<organism evidence="2 3">
    <name type="scientific">Oerskovia enterophila</name>
    <dbReference type="NCBI Taxonomy" id="43678"/>
    <lineage>
        <taxon>Bacteria</taxon>
        <taxon>Bacillati</taxon>
        <taxon>Actinomycetota</taxon>
        <taxon>Actinomycetes</taxon>
        <taxon>Micrococcales</taxon>
        <taxon>Cellulomonadaceae</taxon>
        <taxon>Oerskovia</taxon>
    </lineage>
</organism>
<keyword evidence="3" id="KW-1185">Reference proteome</keyword>
<evidence type="ECO:0000256" key="1">
    <source>
        <dbReference type="SAM" id="MobiDB-lite"/>
    </source>
</evidence>
<feature type="region of interest" description="Disordered" evidence="1">
    <location>
        <begin position="999"/>
        <end position="1033"/>
    </location>
</feature>
<sequence length="1033" mass="110403">MTATAIEPHWTGGDYCARTEMDDLTQAGASTAGAATSTGTVEIVTGITGSGADKLASSAVAPLVAAARGYARVTPADVREYVRDTMGADLRSTQAKQLGDLAASGDALVMPWHSLTSHAQGYVSAYQARPAVARTDPKSGNVRKYEQLTGSQTVLDVHPGVPNEWMTGTPKVAFIEGLLKADSVLTAMLLETGISPEELTWPEDGSTTTARARLNDLMSQIQDEDQVLVVAVVGVGNWHNNPEWAALDLRGRDSLVCFDGDVGDKWQVWGQADSLWDLLSGPKKSAHVHLLDLSTQATDDGEKVGIDDFLAMGKTWSDALDLLKDRLPPRPPKPLELQVGQWRVNDEAHTVEECVQDTNDYGGKSGAHWETRCRVAGRVLMVETERTPTDSEMISGVFDPPVEGVGLSRALVELSWKDEDSGAVHTAVASGPDDILELVPREWTRRGAHVPAPVKRRPDWPARKGEDWLTAVKEHRAAETVERTSWARMGWVPVQGASPVFIVGEQVVGPDGPTSEAASIGVNESVLSGASRFGVQFPSRDLSPEARAAQVQADFRAVYAAYITNGAWTSKGVAAVILAAMIRPCIPLRTQVSLYITGARGGGKSFTASFVMAGWQPRPGIWSENRLPGAAKDTMASTEHAVARTPIWVMDDLAPSADQRTADMEAGRMGDLIRSIHNGTSKRRMTADMTSRHVADPHALLVITAENQHTVSSVRDRLVTLSLHRGALGPMDATDELVRLRDVDGAPARVVGYVLQHLASQSAELGWDNVREYYEAQLNSHTETIKAELLSRGADQGAASRHAALLADLSLGLSVMGDAASEARVLGMKGVLEMLKSDMIDLMMEAHSDRAESSPGAAAIQAVSRLLASGRAHIAGLDPMSPPLREEPYSSANRSLGWSMGGDVLRPQGVCVGTLVRPRSGEDVVMLDPRTSFTEAARHYRDLLPSGTTSAGAWSAARDEGLLSPVRTLIGGGYQSRTTIAGVDVRGVPVPLSVLLNGGPLRTSDDDHADELGDGTHVPDSLADTVSEEPVNA</sequence>
<dbReference type="Proteomes" id="UP000093412">
    <property type="component" value="Unassembled WGS sequence"/>
</dbReference>
<evidence type="ECO:0000313" key="3">
    <source>
        <dbReference type="Proteomes" id="UP000093412"/>
    </source>
</evidence>
<comment type="caution">
    <text evidence="2">The sequence shown here is derived from an EMBL/GenBank/DDBJ whole genome shotgun (WGS) entry which is preliminary data.</text>
</comment>
<dbReference type="EMBL" id="MAQA01000003">
    <property type="protein sequence ID" value="OCI32857.1"/>
    <property type="molecule type" value="Genomic_DNA"/>
</dbReference>
<dbReference type="RefSeq" id="WP_068624068.1">
    <property type="nucleotide sequence ID" value="NZ_MAQA01000003.1"/>
</dbReference>